<name>A0AAW8JI92_9GAMM</name>
<organism evidence="1 2">
    <name type="scientific">Acinetobacter gerneri</name>
    <dbReference type="NCBI Taxonomy" id="202952"/>
    <lineage>
        <taxon>Bacteria</taxon>
        <taxon>Pseudomonadati</taxon>
        <taxon>Pseudomonadota</taxon>
        <taxon>Gammaproteobacteria</taxon>
        <taxon>Moraxellales</taxon>
        <taxon>Moraxellaceae</taxon>
        <taxon>Acinetobacter</taxon>
    </lineage>
</organism>
<dbReference type="Proteomes" id="UP001243195">
    <property type="component" value="Unassembled WGS sequence"/>
</dbReference>
<protein>
    <submittedName>
        <fullName evidence="1">Uncharacterized protein</fullName>
    </submittedName>
</protein>
<dbReference type="RefSeq" id="WP_308956646.1">
    <property type="nucleotide sequence ID" value="NZ_JAVICY010000020.1"/>
</dbReference>
<comment type="caution">
    <text evidence="1">The sequence shown here is derived from an EMBL/GenBank/DDBJ whole genome shotgun (WGS) entry which is preliminary data.</text>
</comment>
<evidence type="ECO:0000313" key="1">
    <source>
        <dbReference type="EMBL" id="MDQ9072239.1"/>
    </source>
</evidence>
<accession>A0AAW8JI92</accession>
<reference evidence="1" key="1">
    <citation type="submission" date="2023-08" db="EMBL/GenBank/DDBJ databases">
        <title>Emergence of clinically-relevant ST2 carbapenem-resistant Acinetobacter baumannii strains in hospital sewages in Zhejiang, East of China.</title>
        <authorList>
            <person name="Kaichao C."/>
            <person name="Zhang R."/>
        </authorList>
    </citation>
    <scope>NUCLEOTIDE SEQUENCE</scope>
    <source>
        <strain evidence="1">M-SY-60</strain>
    </source>
</reference>
<dbReference type="AlphaFoldDB" id="A0AAW8JI92"/>
<dbReference type="EMBL" id="JAVIDA010000017">
    <property type="protein sequence ID" value="MDQ9072239.1"/>
    <property type="molecule type" value="Genomic_DNA"/>
</dbReference>
<sequence>MRLKVKKNAHEQKYSESMHPEIQIGNEYEVIGIDSKYFRIICDDGEPVLYEKEIFDIIDPTIPNNWVKVGGEDEYALSPPELSTKYFFEEYFDGKKNVIQIFEKYVNSMSIK</sequence>
<proteinExistence type="predicted"/>
<gene>
    <name evidence="1" type="ORF">RFH51_12295</name>
</gene>
<evidence type="ECO:0000313" key="2">
    <source>
        <dbReference type="Proteomes" id="UP001243195"/>
    </source>
</evidence>